<feature type="region of interest" description="Disordered" evidence="1">
    <location>
        <begin position="124"/>
        <end position="151"/>
    </location>
</feature>
<evidence type="ECO:0000313" key="2">
    <source>
        <dbReference type="EMBL" id="KAF2289111.1"/>
    </source>
</evidence>
<evidence type="ECO:0000313" key="3">
    <source>
        <dbReference type="Proteomes" id="UP000467840"/>
    </source>
</evidence>
<dbReference type="Proteomes" id="UP000467840">
    <property type="component" value="Chromosome 8"/>
</dbReference>
<sequence>MSAAKPKSETLTEVVVPEGPEPPSPNNNSTGQFDQGNQLMGLVPESSTSELDTATRDVVEGSSSCIGSGERLNAAGPRCPSGNNCDTIDDTLNKEIENNRVRVGISEGTGNEVVGPDQVAAANDQEIESSSTTAWSSNAESGELHNCGSPPPFDEDWHNLSFDWDGTGAIDDSAIIRELWDEGEKIMSWLWS</sequence>
<comment type="caution">
    <text evidence="2">The sequence shown here is derived from an EMBL/GenBank/DDBJ whole genome shotgun (WGS) entry which is preliminary data.</text>
</comment>
<proteinExistence type="predicted"/>
<dbReference type="AlphaFoldDB" id="A0A6A6KJI2"/>
<feature type="compositionally biased region" description="Basic and acidic residues" evidence="1">
    <location>
        <begin position="1"/>
        <end position="10"/>
    </location>
</feature>
<reference evidence="2 3" key="1">
    <citation type="journal article" date="2020" name="Mol. Plant">
        <title>The Chromosome-Based Rubber Tree Genome Provides New Insights into Spurge Genome Evolution and Rubber Biosynthesis.</title>
        <authorList>
            <person name="Liu J."/>
            <person name="Shi C."/>
            <person name="Shi C.C."/>
            <person name="Li W."/>
            <person name="Zhang Q.J."/>
            <person name="Zhang Y."/>
            <person name="Li K."/>
            <person name="Lu H.F."/>
            <person name="Shi C."/>
            <person name="Zhu S.T."/>
            <person name="Xiao Z.Y."/>
            <person name="Nan H."/>
            <person name="Yue Y."/>
            <person name="Zhu X.G."/>
            <person name="Wu Y."/>
            <person name="Hong X.N."/>
            <person name="Fan G.Y."/>
            <person name="Tong Y."/>
            <person name="Zhang D."/>
            <person name="Mao C.L."/>
            <person name="Liu Y.L."/>
            <person name="Hao S.J."/>
            <person name="Liu W.Q."/>
            <person name="Lv M.Q."/>
            <person name="Zhang H.B."/>
            <person name="Liu Y."/>
            <person name="Hu-Tang G.R."/>
            <person name="Wang J.P."/>
            <person name="Wang J.H."/>
            <person name="Sun Y.H."/>
            <person name="Ni S.B."/>
            <person name="Chen W.B."/>
            <person name="Zhang X.C."/>
            <person name="Jiao Y.N."/>
            <person name="Eichler E.E."/>
            <person name="Li G.H."/>
            <person name="Liu X."/>
            <person name="Gao L.Z."/>
        </authorList>
    </citation>
    <scope>NUCLEOTIDE SEQUENCE [LARGE SCALE GENOMIC DNA]</scope>
    <source>
        <strain evidence="3">cv. GT1</strain>
        <tissue evidence="2">Leaf</tissue>
    </source>
</reference>
<organism evidence="2 3">
    <name type="scientific">Hevea brasiliensis</name>
    <name type="common">Para rubber tree</name>
    <name type="synonym">Siphonia brasiliensis</name>
    <dbReference type="NCBI Taxonomy" id="3981"/>
    <lineage>
        <taxon>Eukaryota</taxon>
        <taxon>Viridiplantae</taxon>
        <taxon>Streptophyta</taxon>
        <taxon>Embryophyta</taxon>
        <taxon>Tracheophyta</taxon>
        <taxon>Spermatophyta</taxon>
        <taxon>Magnoliopsida</taxon>
        <taxon>eudicotyledons</taxon>
        <taxon>Gunneridae</taxon>
        <taxon>Pentapetalae</taxon>
        <taxon>rosids</taxon>
        <taxon>fabids</taxon>
        <taxon>Malpighiales</taxon>
        <taxon>Euphorbiaceae</taxon>
        <taxon>Crotonoideae</taxon>
        <taxon>Micrandreae</taxon>
        <taxon>Hevea</taxon>
    </lineage>
</organism>
<dbReference type="EMBL" id="JAAGAX010000016">
    <property type="protein sequence ID" value="KAF2289111.1"/>
    <property type="molecule type" value="Genomic_DNA"/>
</dbReference>
<name>A0A6A6KJI2_HEVBR</name>
<keyword evidence="3" id="KW-1185">Reference proteome</keyword>
<accession>A0A6A6KJI2</accession>
<feature type="compositionally biased region" description="Polar residues" evidence="1">
    <location>
        <begin position="128"/>
        <end position="140"/>
    </location>
</feature>
<feature type="region of interest" description="Disordered" evidence="1">
    <location>
        <begin position="1"/>
        <end position="83"/>
    </location>
</feature>
<gene>
    <name evidence="2" type="ORF">GH714_028977</name>
</gene>
<protein>
    <submittedName>
        <fullName evidence="2">Uncharacterized protein</fullName>
    </submittedName>
</protein>
<evidence type="ECO:0000256" key="1">
    <source>
        <dbReference type="SAM" id="MobiDB-lite"/>
    </source>
</evidence>